<dbReference type="Pfam" id="PF13411">
    <property type="entry name" value="MerR_1"/>
    <property type="match status" value="1"/>
</dbReference>
<dbReference type="InterPro" id="IPR047057">
    <property type="entry name" value="MerR_fam"/>
</dbReference>
<dbReference type="InterPro" id="IPR009061">
    <property type="entry name" value="DNA-bd_dom_put_sf"/>
</dbReference>
<dbReference type="SMART" id="SM00422">
    <property type="entry name" value="HTH_MERR"/>
    <property type="match status" value="1"/>
</dbReference>
<evidence type="ECO:0000313" key="4">
    <source>
        <dbReference type="Proteomes" id="UP001500967"/>
    </source>
</evidence>
<comment type="caution">
    <text evidence="3">The sequence shown here is derived from an EMBL/GenBank/DDBJ whole genome shotgun (WGS) entry which is preliminary data.</text>
</comment>
<dbReference type="InterPro" id="IPR000551">
    <property type="entry name" value="MerR-type_HTH_dom"/>
</dbReference>
<gene>
    <name evidence="3" type="ORF">GCM10009539_73850</name>
</gene>
<accession>A0ABP3ERM1</accession>
<protein>
    <submittedName>
        <fullName evidence="3">MerR family transcriptional regulator</fullName>
    </submittedName>
</protein>
<keyword evidence="4" id="KW-1185">Reference proteome</keyword>
<dbReference type="PROSITE" id="PS50937">
    <property type="entry name" value="HTH_MERR_2"/>
    <property type="match status" value="1"/>
</dbReference>
<feature type="domain" description="HTH merR-type" evidence="2">
    <location>
        <begin position="1"/>
        <end position="56"/>
    </location>
</feature>
<name>A0ABP3ERM1_9ACTN</name>
<proteinExistence type="predicted"/>
<evidence type="ECO:0000256" key="1">
    <source>
        <dbReference type="ARBA" id="ARBA00023125"/>
    </source>
</evidence>
<dbReference type="CDD" id="cd00592">
    <property type="entry name" value="HTH_MerR-like"/>
    <property type="match status" value="1"/>
</dbReference>
<dbReference type="SUPFAM" id="SSF46955">
    <property type="entry name" value="Putative DNA-binding domain"/>
    <property type="match status" value="1"/>
</dbReference>
<dbReference type="Gene3D" id="1.10.1660.10">
    <property type="match status" value="1"/>
</dbReference>
<reference evidence="4" key="1">
    <citation type="journal article" date="2019" name="Int. J. Syst. Evol. Microbiol.">
        <title>The Global Catalogue of Microorganisms (GCM) 10K type strain sequencing project: providing services to taxonomists for standard genome sequencing and annotation.</title>
        <authorList>
            <consortium name="The Broad Institute Genomics Platform"/>
            <consortium name="The Broad Institute Genome Sequencing Center for Infectious Disease"/>
            <person name="Wu L."/>
            <person name="Ma J."/>
        </authorList>
    </citation>
    <scope>NUCLEOTIDE SEQUENCE [LARGE SCALE GENOMIC DNA]</scope>
    <source>
        <strain evidence="4">JCM 10425</strain>
    </source>
</reference>
<dbReference type="EMBL" id="BAAAGX010000033">
    <property type="protein sequence ID" value="GAA0275286.1"/>
    <property type="molecule type" value="Genomic_DNA"/>
</dbReference>
<evidence type="ECO:0000313" key="3">
    <source>
        <dbReference type="EMBL" id="GAA0275286.1"/>
    </source>
</evidence>
<organism evidence="3 4">
    <name type="scientific">Cryptosporangium japonicum</name>
    <dbReference type="NCBI Taxonomy" id="80872"/>
    <lineage>
        <taxon>Bacteria</taxon>
        <taxon>Bacillati</taxon>
        <taxon>Actinomycetota</taxon>
        <taxon>Actinomycetes</taxon>
        <taxon>Cryptosporangiales</taxon>
        <taxon>Cryptosporangiaceae</taxon>
        <taxon>Cryptosporangium</taxon>
    </lineage>
</organism>
<sequence length="240" mass="26678">MNTIRHYHRIGLLAEPERRGNGYKQYGVAHLVCLLRIRRVVELGVPLSDITAARVSDRSVPPEVLRRVDTELAAEIERLRKAREDIATVLHEGAPPDTPAGFESVAGRLSAADTSLLHIYSRLYDADAMKDLQRMAESDTDPANAELDSLPPDADEATRQDLAERIGRIIAQNLVDYPWLTDPSERMNQSERATMATFLNAVTSLYNEAQRDVLARAGVHAQQHLRALGPDELARLRGGE</sequence>
<dbReference type="PANTHER" id="PTHR30204">
    <property type="entry name" value="REDOX-CYCLING DRUG-SENSING TRANSCRIPTIONAL ACTIVATOR SOXR"/>
    <property type="match status" value="1"/>
</dbReference>
<evidence type="ECO:0000259" key="2">
    <source>
        <dbReference type="PROSITE" id="PS50937"/>
    </source>
</evidence>
<dbReference type="Proteomes" id="UP001500967">
    <property type="component" value="Unassembled WGS sequence"/>
</dbReference>
<dbReference type="PANTHER" id="PTHR30204:SF93">
    <property type="entry name" value="HTH MERR-TYPE DOMAIN-CONTAINING PROTEIN"/>
    <property type="match status" value="1"/>
</dbReference>
<keyword evidence="1" id="KW-0238">DNA-binding</keyword>